<dbReference type="SUPFAM" id="SSF48452">
    <property type="entry name" value="TPR-like"/>
    <property type="match status" value="2"/>
</dbReference>
<dbReference type="InterPro" id="IPR011990">
    <property type="entry name" value="TPR-like_helical_dom_sf"/>
</dbReference>
<dbReference type="AlphaFoldDB" id="A0A3S2Z469"/>
<organism evidence="2 3">
    <name type="scientific">Streptomyces antnestii</name>
    <dbReference type="NCBI Taxonomy" id="2494256"/>
    <lineage>
        <taxon>Bacteria</taxon>
        <taxon>Bacillati</taxon>
        <taxon>Actinomycetota</taxon>
        <taxon>Actinomycetes</taxon>
        <taxon>Kitasatosporales</taxon>
        <taxon>Streptomycetaceae</taxon>
        <taxon>Streptomyces</taxon>
    </lineage>
</organism>
<dbReference type="InterPro" id="IPR009003">
    <property type="entry name" value="Peptidase_S1_PA"/>
</dbReference>
<proteinExistence type="predicted"/>
<dbReference type="RefSeq" id="WP_127826587.1">
    <property type="nucleotide sequence ID" value="NZ_RZYA01000001.1"/>
</dbReference>
<dbReference type="Proteomes" id="UP000283128">
    <property type="component" value="Unassembled WGS sequence"/>
</dbReference>
<dbReference type="PANTHER" id="PTHR47691:SF3">
    <property type="entry name" value="HTH-TYPE TRANSCRIPTIONAL REGULATOR RV0890C-RELATED"/>
    <property type="match status" value="1"/>
</dbReference>
<dbReference type="OrthoDB" id="581105at2"/>
<dbReference type="SMART" id="SM00028">
    <property type="entry name" value="TPR"/>
    <property type="match status" value="7"/>
</dbReference>
<dbReference type="Pfam" id="PF13401">
    <property type="entry name" value="AAA_22"/>
    <property type="match status" value="1"/>
</dbReference>
<dbReference type="Pfam" id="PF13424">
    <property type="entry name" value="TPR_12"/>
    <property type="match status" value="2"/>
</dbReference>
<accession>A0A3S2Z469</accession>
<evidence type="ECO:0000313" key="3">
    <source>
        <dbReference type="Proteomes" id="UP000283128"/>
    </source>
</evidence>
<dbReference type="Pfam" id="PF13432">
    <property type="entry name" value="TPR_16"/>
    <property type="match status" value="1"/>
</dbReference>
<dbReference type="Pfam" id="PF13365">
    <property type="entry name" value="Trypsin_2"/>
    <property type="match status" value="1"/>
</dbReference>
<evidence type="ECO:0000313" key="2">
    <source>
        <dbReference type="EMBL" id="RVU29001.1"/>
    </source>
</evidence>
<dbReference type="Gene3D" id="2.40.10.120">
    <property type="match status" value="1"/>
</dbReference>
<dbReference type="Gene3D" id="1.25.40.10">
    <property type="entry name" value="Tetratricopeptide repeat domain"/>
    <property type="match status" value="2"/>
</dbReference>
<evidence type="ECO:0000259" key="1">
    <source>
        <dbReference type="Pfam" id="PF13401"/>
    </source>
</evidence>
<dbReference type="SUPFAM" id="SSF50494">
    <property type="entry name" value="Trypsin-like serine proteases"/>
    <property type="match status" value="1"/>
</dbReference>
<dbReference type="GO" id="GO:0043531">
    <property type="term" value="F:ADP binding"/>
    <property type="evidence" value="ECO:0007669"/>
    <property type="project" value="InterPro"/>
</dbReference>
<name>A0A3S2Z469_9ACTN</name>
<dbReference type="EMBL" id="RZYA01000001">
    <property type="protein sequence ID" value="RVU29001.1"/>
    <property type="molecule type" value="Genomic_DNA"/>
</dbReference>
<gene>
    <name evidence="2" type="ORF">EOT10_03950</name>
</gene>
<feature type="domain" description="ORC1/DEAH AAA+ ATPase" evidence="1">
    <location>
        <begin position="267"/>
        <end position="360"/>
    </location>
</feature>
<dbReference type="InterPro" id="IPR049945">
    <property type="entry name" value="AAA_22"/>
</dbReference>
<dbReference type="InterPro" id="IPR027417">
    <property type="entry name" value="P-loop_NTPase"/>
</dbReference>
<protein>
    <submittedName>
        <fullName evidence="2">Tetratricopeptide repeat protein</fullName>
    </submittedName>
</protein>
<dbReference type="InterPro" id="IPR019734">
    <property type="entry name" value="TPR_rpt"/>
</dbReference>
<sequence>MSDLASWSVRVADGDGAIYGAGLHLGGGLVLTCAHVVRDATQADEIAVRPTGPVFINFPGLSTDWMAAVVEPDGWWPYDDALHGDAAVLRLSVPPPQGATAAPLTYEFPEGAIVRTFGYPLGRDFGVHARAEIMGETLSQGWYQLDDSRLRGEQIQPGFSGAAVTLEGSGKVAGMVALATVDTGNVSPRVSWMLPIRLLAEHLRPVATALDDSTPVPRQRSCEQPAAALGTSCPLPSDIRDFTGREDEIADASEEIEGADGVPIVQAVYGMGGIGKTTLAVRLAHRCKARYPDGQYFIDLQAHTIGAEPLSPEQALRALLRATLGQPPKDGSSLLELSSMWQDVMRLRRLIVVLDNAESFGQIERLLPRAGLGLMLVTSRRWLEELGADGSVPRQMTVFDENASVELFTRVVGRRRTDAEPDAVKDLVRLCGYLPLAIRLKAAYAKGRPTWSLADIREEMAEEERAEAARGQREGVPMDGRLGQLRLGTAQPVRTAFVTSFRRLSEPHRRLFRLLGLHPPEIMDRRAVEALAENIQTAKAGLEVLTRESLVSEHGRSRIGMHDLLREYARDELFAVESWDARGQAAGRLIDYYLAVALMARQVLLPARPVEDEAELLHPQLPDVSSLAASLQWFEVEHQNLLGCIDLAVQYGHTSYVWRLPRAMGMYLSLSSNSKDAIPCYERGIEAAEASDQRAAADLHGLLGDALRAEGKPDKSLAEFRAARSLYIKLGDSVSAADMLTRGSAPQRTIEGSEQSVASCLQAIEEYTATGDSFGSAEAEYLLAVSARLDGDRARAFGHLRRALDLYQDSAFSAGQARCLNLMGVIQRLGGDYATAIDTLEKAIQLYRKAHDNRGIAHAVNNLASAMALAGNLEQAIAIHGEALERFQKYSPYGYPDALLVAGDLRSKQGDHAAAEQKLREAVRLYRPMRASFGEARAHLLLATALRQQGRYSESASEAGEALSFYRSTGNRAGATAAQLELEACQAALEDTSGEG</sequence>
<keyword evidence="3" id="KW-1185">Reference proteome</keyword>
<dbReference type="Gene3D" id="3.40.50.300">
    <property type="entry name" value="P-loop containing nucleotide triphosphate hydrolases"/>
    <property type="match status" value="1"/>
</dbReference>
<dbReference type="PANTHER" id="PTHR47691">
    <property type="entry name" value="REGULATOR-RELATED"/>
    <property type="match status" value="1"/>
</dbReference>
<dbReference type="SUPFAM" id="SSF52540">
    <property type="entry name" value="P-loop containing nucleoside triphosphate hydrolases"/>
    <property type="match status" value="1"/>
</dbReference>
<comment type="caution">
    <text evidence="2">The sequence shown here is derived from an EMBL/GenBank/DDBJ whole genome shotgun (WGS) entry which is preliminary data.</text>
</comment>
<dbReference type="PRINTS" id="PR00364">
    <property type="entry name" value="DISEASERSIST"/>
</dbReference>
<reference evidence="2 3" key="1">
    <citation type="submission" date="2019-01" db="EMBL/GenBank/DDBJ databases">
        <title>Genome sequences of Streptomyces and Rhizobium isolates collected from root and soil.</title>
        <authorList>
            <person name="Chhettri S."/>
            <person name="Sevigny J.L."/>
            <person name="Sen A."/>
            <person name="Ennis N."/>
            <person name="Tisa L."/>
        </authorList>
    </citation>
    <scope>NUCLEOTIDE SEQUENCE [LARGE SCALE GENOMIC DNA]</scope>
    <source>
        <strain evidence="2 3">San01</strain>
    </source>
</reference>